<comment type="similarity">
    <text evidence="9">Belongs to the SecD/SecF family. SecF subfamily.</text>
</comment>
<dbReference type="InterPro" id="IPR005665">
    <property type="entry name" value="SecF_bac"/>
</dbReference>
<name>A0A3A5H9R9_9ACTN</name>
<dbReference type="OrthoDB" id="9774769at2"/>
<protein>
    <recommendedName>
        <fullName evidence="9">Protein-export membrane protein SecF</fullName>
    </recommendedName>
</protein>
<dbReference type="GO" id="GO:0015450">
    <property type="term" value="F:protein-transporting ATPase activity"/>
    <property type="evidence" value="ECO:0007669"/>
    <property type="project" value="InterPro"/>
</dbReference>
<dbReference type="AlphaFoldDB" id="A0A3A5H9R9"/>
<evidence type="ECO:0000256" key="8">
    <source>
        <dbReference type="ARBA" id="ARBA00023136"/>
    </source>
</evidence>
<evidence type="ECO:0000256" key="7">
    <source>
        <dbReference type="ARBA" id="ARBA00023010"/>
    </source>
</evidence>
<evidence type="ECO:0000256" key="2">
    <source>
        <dbReference type="ARBA" id="ARBA00022448"/>
    </source>
</evidence>
<keyword evidence="7 9" id="KW-0811">Translocation</keyword>
<sequence length="361" mass="38724">MGKFSRIGNDLYNGKRSIDFVGRRTLWYVITGLIVGVALLSVIVKPLHFGIEFTGGTEYRISDLSSAQASQSSADEVRAAVADTGFPEAASPTVTTVNNDALLVQIENLSTEESKTVQEAILAALGDDQLQVSQSDVSASWGQEVAQRAGLGVLVFLIIVVLFIWSYFREWKMSVAAIVALIHDIVITIGVYAASGFPVTPAAVTGLLAILGFSLYDTVVVFDKIRENTAEMSKTRLSYADATNLAVNQTLVRSVNTGIVALIPLGAILFVSAAMLGSSSLKDLALSQFVGMAAGVFSSVFVAPRVLVHMKSGETAVIQADRRAKARARNRAADPYAAVVPEYRENMPVYDEKSGRPEGRR</sequence>
<keyword evidence="6 9" id="KW-1133">Transmembrane helix</keyword>
<dbReference type="NCBIfam" id="TIGR00966">
    <property type="entry name" value="transloc_SecF"/>
    <property type="match status" value="1"/>
</dbReference>
<dbReference type="PRINTS" id="PR01755">
    <property type="entry name" value="SECFTRNLCASE"/>
</dbReference>
<evidence type="ECO:0000256" key="4">
    <source>
        <dbReference type="ARBA" id="ARBA00022692"/>
    </source>
</evidence>
<dbReference type="InterPro" id="IPR022645">
    <property type="entry name" value="SecD/SecF_bac"/>
</dbReference>
<dbReference type="InterPro" id="IPR022646">
    <property type="entry name" value="SecD/SecF_CS"/>
</dbReference>
<evidence type="ECO:0000313" key="12">
    <source>
        <dbReference type="Proteomes" id="UP000276542"/>
    </source>
</evidence>
<dbReference type="HAMAP" id="MF_01464_B">
    <property type="entry name" value="SecF_B"/>
    <property type="match status" value="1"/>
</dbReference>
<evidence type="ECO:0000313" key="11">
    <source>
        <dbReference type="EMBL" id="RJS47389.1"/>
    </source>
</evidence>
<feature type="transmembrane region" description="Helical" evidence="9">
    <location>
        <begin position="25"/>
        <end position="44"/>
    </location>
</feature>
<keyword evidence="3 9" id="KW-1003">Cell membrane</keyword>
<feature type="transmembrane region" description="Helical" evidence="9">
    <location>
        <begin position="175"/>
        <end position="195"/>
    </location>
</feature>
<comment type="subcellular location">
    <subcellularLocation>
        <location evidence="1 9">Cell membrane</location>
        <topology evidence="1 9">Multi-pass membrane protein</topology>
    </subcellularLocation>
</comment>
<keyword evidence="4 9" id="KW-0812">Transmembrane</keyword>
<dbReference type="InterPro" id="IPR022813">
    <property type="entry name" value="SecD/SecF_arch_bac"/>
</dbReference>
<feature type="transmembrane region" description="Helical" evidence="9">
    <location>
        <begin position="201"/>
        <end position="222"/>
    </location>
</feature>
<evidence type="ECO:0000256" key="9">
    <source>
        <dbReference type="HAMAP-Rule" id="MF_01464"/>
    </source>
</evidence>
<dbReference type="PANTHER" id="PTHR30081:SF8">
    <property type="entry name" value="PROTEIN TRANSLOCASE SUBUNIT SECF"/>
    <property type="match status" value="1"/>
</dbReference>
<dbReference type="PANTHER" id="PTHR30081">
    <property type="entry name" value="PROTEIN-EXPORT MEMBRANE PROTEIN SEC"/>
    <property type="match status" value="1"/>
</dbReference>
<evidence type="ECO:0000256" key="1">
    <source>
        <dbReference type="ARBA" id="ARBA00004651"/>
    </source>
</evidence>
<organism evidence="11 12">
    <name type="scientific">Nocardioides cavernaquae</name>
    <dbReference type="NCBI Taxonomy" id="2321396"/>
    <lineage>
        <taxon>Bacteria</taxon>
        <taxon>Bacillati</taxon>
        <taxon>Actinomycetota</taxon>
        <taxon>Actinomycetes</taxon>
        <taxon>Propionibacteriales</taxon>
        <taxon>Nocardioidaceae</taxon>
        <taxon>Nocardioides</taxon>
    </lineage>
</organism>
<keyword evidence="8 9" id="KW-0472">Membrane</keyword>
<evidence type="ECO:0000256" key="5">
    <source>
        <dbReference type="ARBA" id="ARBA00022927"/>
    </source>
</evidence>
<dbReference type="Proteomes" id="UP000276542">
    <property type="component" value="Unassembled WGS sequence"/>
</dbReference>
<keyword evidence="5 9" id="KW-0653">Protein transport</keyword>
<feature type="transmembrane region" description="Helical" evidence="9">
    <location>
        <begin position="259"/>
        <end position="278"/>
    </location>
</feature>
<gene>
    <name evidence="9 11" type="primary">secF</name>
    <name evidence="11" type="ORF">D4739_14985</name>
</gene>
<comment type="subunit">
    <text evidence="9">Forms a complex with SecD. Part of the essential Sec protein translocation apparatus which comprises SecA, SecYEG and auxiliary proteins SecDF. Other proteins may also be involved.</text>
</comment>
<reference evidence="12" key="1">
    <citation type="submission" date="2018-09" db="EMBL/GenBank/DDBJ databases">
        <authorList>
            <person name="Zhu H."/>
        </authorList>
    </citation>
    <scope>NUCLEOTIDE SEQUENCE [LARGE SCALE GENOMIC DNA]</scope>
    <source>
        <strain evidence="12">K1W22B-1</strain>
    </source>
</reference>
<dbReference type="RefSeq" id="WP_120061354.1">
    <property type="nucleotide sequence ID" value="NZ_QYRP01000002.1"/>
</dbReference>
<dbReference type="Pfam" id="PF07549">
    <property type="entry name" value="Sec_GG"/>
    <property type="match status" value="1"/>
</dbReference>
<proteinExistence type="inferred from homology"/>
<dbReference type="SUPFAM" id="SSF82866">
    <property type="entry name" value="Multidrug efflux transporter AcrB transmembrane domain"/>
    <property type="match status" value="1"/>
</dbReference>
<feature type="transmembrane region" description="Helical" evidence="9">
    <location>
        <begin position="284"/>
        <end position="303"/>
    </location>
</feature>
<feature type="transmembrane region" description="Helical" evidence="9">
    <location>
        <begin position="149"/>
        <end position="168"/>
    </location>
</feature>
<evidence type="ECO:0000256" key="3">
    <source>
        <dbReference type="ARBA" id="ARBA00022475"/>
    </source>
</evidence>
<dbReference type="Pfam" id="PF02355">
    <property type="entry name" value="SecD_SecF_C"/>
    <property type="match status" value="1"/>
</dbReference>
<evidence type="ECO:0000259" key="10">
    <source>
        <dbReference type="Pfam" id="PF02355"/>
    </source>
</evidence>
<dbReference type="GO" id="GO:0005886">
    <property type="term" value="C:plasma membrane"/>
    <property type="evidence" value="ECO:0007669"/>
    <property type="project" value="UniProtKB-SubCell"/>
</dbReference>
<dbReference type="Gene3D" id="1.20.1640.10">
    <property type="entry name" value="Multidrug efflux transporter AcrB transmembrane domain"/>
    <property type="match status" value="1"/>
</dbReference>
<dbReference type="GO" id="GO:0043952">
    <property type="term" value="P:protein transport by the Sec complex"/>
    <property type="evidence" value="ECO:0007669"/>
    <property type="project" value="UniProtKB-UniRule"/>
</dbReference>
<feature type="domain" description="Protein export membrane protein SecD/SecF C-terminal" evidence="10">
    <location>
        <begin position="119"/>
        <end position="311"/>
    </location>
</feature>
<dbReference type="GO" id="GO:0065002">
    <property type="term" value="P:intracellular protein transmembrane transport"/>
    <property type="evidence" value="ECO:0007669"/>
    <property type="project" value="UniProtKB-UniRule"/>
</dbReference>
<evidence type="ECO:0000256" key="6">
    <source>
        <dbReference type="ARBA" id="ARBA00022989"/>
    </source>
</evidence>
<keyword evidence="12" id="KW-1185">Reference proteome</keyword>
<keyword evidence="2 9" id="KW-0813">Transport</keyword>
<accession>A0A3A5H9R9</accession>
<comment type="function">
    <text evidence="9">Part of the Sec protein translocase complex. Interacts with the SecYEG preprotein conducting channel. SecDF uses the proton motive force (PMF) to complete protein translocation after the ATP-dependent function of SecA.</text>
</comment>
<dbReference type="GO" id="GO:0006605">
    <property type="term" value="P:protein targeting"/>
    <property type="evidence" value="ECO:0007669"/>
    <property type="project" value="UniProtKB-UniRule"/>
</dbReference>
<dbReference type="InterPro" id="IPR048634">
    <property type="entry name" value="SecD_SecF_C"/>
</dbReference>
<comment type="caution">
    <text evidence="11">The sequence shown here is derived from an EMBL/GenBank/DDBJ whole genome shotgun (WGS) entry which is preliminary data.</text>
</comment>
<dbReference type="EMBL" id="QYRP01000002">
    <property type="protein sequence ID" value="RJS47389.1"/>
    <property type="molecule type" value="Genomic_DNA"/>
</dbReference>